<name>A0A6H5IFW6_9HYME</name>
<accession>A0A6H5IFW6</accession>
<reference evidence="2 3" key="1">
    <citation type="submission" date="2020-02" db="EMBL/GenBank/DDBJ databases">
        <authorList>
            <person name="Ferguson B K."/>
        </authorList>
    </citation>
    <scope>NUCLEOTIDE SEQUENCE [LARGE SCALE GENOMIC DNA]</scope>
</reference>
<dbReference type="EMBL" id="CADCXV010000748">
    <property type="protein sequence ID" value="CAB0034609.1"/>
    <property type="molecule type" value="Genomic_DNA"/>
</dbReference>
<protein>
    <submittedName>
        <fullName evidence="2">Uncharacterized protein</fullName>
    </submittedName>
</protein>
<keyword evidence="3" id="KW-1185">Reference proteome</keyword>
<organism evidence="2 3">
    <name type="scientific">Trichogramma brassicae</name>
    <dbReference type="NCBI Taxonomy" id="86971"/>
    <lineage>
        <taxon>Eukaryota</taxon>
        <taxon>Metazoa</taxon>
        <taxon>Ecdysozoa</taxon>
        <taxon>Arthropoda</taxon>
        <taxon>Hexapoda</taxon>
        <taxon>Insecta</taxon>
        <taxon>Pterygota</taxon>
        <taxon>Neoptera</taxon>
        <taxon>Endopterygota</taxon>
        <taxon>Hymenoptera</taxon>
        <taxon>Apocrita</taxon>
        <taxon>Proctotrupomorpha</taxon>
        <taxon>Chalcidoidea</taxon>
        <taxon>Trichogrammatidae</taxon>
        <taxon>Trichogramma</taxon>
    </lineage>
</organism>
<feature type="region of interest" description="Disordered" evidence="1">
    <location>
        <begin position="10"/>
        <end position="91"/>
    </location>
</feature>
<evidence type="ECO:0000313" key="2">
    <source>
        <dbReference type="EMBL" id="CAB0034609.1"/>
    </source>
</evidence>
<evidence type="ECO:0000256" key="1">
    <source>
        <dbReference type="SAM" id="MobiDB-lite"/>
    </source>
</evidence>
<dbReference type="Proteomes" id="UP000479190">
    <property type="component" value="Unassembled WGS sequence"/>
</dbReference>
<gene>
    <name evidence="2" type="ORF">TBRA_LOCUS6507</name>
</gene>
<dbReference type="OrthoDB" id="10257972at2759"/>
<feature type="compositionally biased region" description="Basic and acidic residues" evidence="1">
    <location>
        <begin position="80"/>
        <end position="89"/>
    </location>
</feature>
<evidence type="ECO:0000313" key="3">
    <source>
        <dbReference type="Proteomes" id="UP000479190"/>
    </source>
</evidence>
<proteinExistence type="predicted"/>
<sequence length="174" mass="19168">MAGLLIGLTAYSNISESDSEGESEARAISTSKNIDDNNEQKDDSSNTNFIELPQQRRPRRSRKDASDSGIQEDVGNGNDEASHSSDSDFIHCTPIKHKRSSSANPFQKNNRGIASWGADPSALAKFESRLFSAEIRPSISGHETEPCTTASYPTCPEDDLYCLLDTHLYVYSFK</sequence>
<dbReference type="AlphaFoldDB" id="A0A6H5IFW6"/>
<feature type="compositionally biased region" description="Basic and acidic residues" evidence="1">
    <location>
        <begin position="33"/>
        <end position="44"/>
    </location>
</feature>